<feature type="transmembrane region" description="Helical" evidence="5">
    <location>
        <begin position="78"/>
        <end position="100"/>
    </location>
</feature>
<dbReference type="Proteomes" id="UP000248703">
    <property type="component" value="Unassembled WGS sequence"/>
</dbReference>
<evidence type="ECO:0000313" key="6">
    <source>
        <dbReference type="EMBL" id="RAJ14494.1"/>
    </source>
</evidence>
<feature type="transmembrane region" description="Helical" evidence="5">
    <location>
        <begin position="144"/>
        <end position="161"/>
    </location>
</feature>
<evidence type="ECO:0000256" key="2">
    <source>
        <dbReference type="ARBA" id="ARBA00022692"/>
    </source>
</evidence>
<feature type="transmembrane region" description="Helical" evidence="5">
    <location>
        <begin position="382"/>
        <end position="401"/>
    </location>
</feature>
<evidence type="ECO:0000256" key="1">
    <source>
        <dbReference type="ARBA" id="ARBA00004141"/>
    </source>
</evidence>
<dbReference type="Gene3D" id="1.20.1740.10">
    <property type="entry name" value="Amino acid/polyamine transporter I"/>
    <property type="match status" value="1"/>
</dbReference>
<keyword evidence="2 5" id="KW-0812">Transmembrane</keyword>
<keyword evidence="7" id="KW-1185">Reference proteome</keyword>
<dbReference type="EMBL" id="QLLO01000005">
    <property type="protein sequence ID" value="RAJ14494.1"/>
    <property type="molecule type" value="Genomic_DNA"/>
</dbReference>
<protein>
    <submittedName>
        <fullName evidence="6">Mn2+/Fe2+ NRAMP family transporter</fullName>
    </submittedName>
</protein>
<feature type="transmembrane region" description="Helical" evidence="5">
    <location>
        <begin position="37"/>
        <end position="57"/>
    </location>
</feature>
<comment type="caution">
    <text evidence="6">The sequence shown here is derived from an EMBL/GenBank/DDBJ whole genome shotgun (WGS) entry which is preliminary data.</text>
</comment>
<evidence type="ECO:0000256" key="5">
    <source>
        <dbReference type="SAM" id="Phobius"/>
    </source>
</evidence>
<feature type="transmembrane region" description="Helical" evidence="5">
    <location>
        <begin position="275"/>
        <end position="298"/>
    </location>
</feature>
<dbReference type="GO" id="GO:0034755">
    <property type="term" value="P:iron ion transmembrane transport"/>
    <property type="evidence" value="ECO:0007669"/>
    <property type="project" value="TreeGrafter"/>
</dbReference>
<dbReference type="NCBIfam" id="NF037982">
    <property type="entry name" value="Nramp_1"/>
    <property type="match status" value="1"/>
</dbReference>
<organism evidence="6 7">
    <name type="scientific">Olleya aquimaris</name>
    <dbReference type="NCBI Taxonomy" id="639310"/>
    <lineage>
        <taxon>Bacteria</taxon>
        <taxon>Pseudomonadati</taxon>
        <taxon>Bacteroidota</taxon>
        <taxon>Flavobacteriia</taxon>
        <taxon>Flavobacteriales</taxon>
        <taxon>Flavobacteriaceae</taxon>
    </lineage>
</organism>
<dbReference type="PANTHER" id="PTHR11706">
    <property type="entry name" value="SOLUTE CARRIER PROTEIN FAMILY 11 MEMBER"/>
    <property type="match status" value="1"/>
</dbReference>
<feature type="transmembrane region" description="Helical" evidence="5">
    <location>
        <begin position="181"/>
        <end position="204"/>
    </location>
</feature>
<dbReference type="Pfam" id="PF01566">
    <property type="entry name" value="Nramp"/>
    <property type="match status" value="1"/>
</dbReference>
<sequence>MLTSIKKLGPGLLFAGAAIGVSHLVQSTRAGADFGLGLLWALLLVNCFKFPFFQFGPRYASATGESLLEGYKKLGKPVLFAYFILTFATMFTIQTAVTIVTAGLASTLFGDFITVKGWTIIILVICLVILFFGRYKLLDRLIKIIIVTLSISTILAVIFAFTNNKTEISFLQILPKNTLELTFLITFMGWMPAPLDISVWHSLWTIEKQKDNTNLTPQSALLDFNIGYITTIILGIGFVLLGYLVMFNSGETFSDSAGQFSNQLITMYTNNLGEWTYIIIGIAAFTTMFSTTLTTLDASPRAMHKSLELITNKTFSKGYLFWILLLTFGTIFIFFVLASEMGLLIKIATILSFLTAPFYAIVNYILISGKHTPKDWRPSKGLHILSISGIIFLIGFSIWFLKTL</sequence>
<dbReference type="GO" id="GO:0015086">
    <property type="term" value="F:cadmium ion transmembrane transporter activity"/>
    <property type="evidence" value="ECO:0007669"/>
    <property type="project" value="TreeGrafter"/>
</dbReference>
<name>A0A327RG43_9FLAO</name>
<keyword evidence="4 5" id="KW-0472">Membrane</keyword>
<dbReference type="PANTHER" id="PTHR11706:SF3">
    <property type="entry name" value="METAL ION TRANSPORT PROTEIN"/>
    <property type="match status" value="1"/>
</dbReference>
<evidence type="ECO:0000313" key="7">
    <source>
        <dbReference type="Proteomes" id="UP000248703"/>
    </source>
</evidence>
<feature type="transmembrane region" description="Helical" evidence="5">
    <location>
        <begin position="343"/>
        <end position="362"/>
    </location>
</feature>
<reference evidence="6 7" key="1">
    <citation type="submission" date="2018-06" db="EMBL/GenBank/DDBJ databases">
        <title>Genomic Encyclopedia of Archaeal and Bacterial Type Strains, Phase II (KMG-II): from individual species to whole genera.</title>
        <authorList>
            <person name="Goeker M."/>
        </authorList>
    </citation>
    <scope>NUCLEOTIDE SEQUENCE [LARGE SCALE GENOMIC DNA]</scope>
    <source>
        <strain evidence="6 7">DSM 24464</strain>
    </source>
</reference>
<comment type="subcellular location">
    <subcellularLocation>
        <location evidence="1">Membrane</location>
        <topology evidence="1">Multi-pass membrane protein</topology>
    </subcellularLocation>
</comment>
<evidence type="ECO:0000256" key="3">
    <source>
        <dbReference type="ARBA" id="ARBA00022989"/>
    </source>
</evidence>
<feature type="transmembrane region" description="Helical" evidence="5">
    <location>
        <begin position="112"/>
        <end position="132"/>
    </location>
</feature>
<gene>
    <name evidence="6" type="ORF">LY08_01669</name>
</gene>
<feature type="transmembrane region" description="Helical" evidence="5">
    <location>
        <begin position="319"/>
        <end position="337"/>
    </location>
</feature>
<feature type="transmembrane region" description="Helical" evidence="5">
    <location>
        <begin position="225"/>
        <end position="246"/>
    </location>
</feature>
<keyword evidence="3 5" id="KW-1133">Transmembrane helix</keyword>
<dbReference type="RefSeq" id="WP_111659984.1">
    <property type="nucleotide sequence ID" value="NZ_QLLO01000005.1"/>
</dbReference>
<proteinExistence type="predicted"/>
<dbReference type="GO" id="GO:0005886">
    <property type="term" value="C:plasma membrane"/>
    <property type="evidence" value="ECO:0007669"/>
    <property type="project" value="TreeGrafter"/>
</dbReference>
<dbReference type="GO" id="GO:0005384">
    <property type="term" value="F:manganese ion transmembrane transporter activity"/>
    <property type="evidence" value="ECO:0007669"/>
    <property type="project" value="TreeGrafter"/>
</dbReference>
<dbReference type="AlphaFoldDB" id="A0A327RG43"/>
<evidence type="ECO:0000256" key="4">
    <source>
        <dbReference type="ARBA" id="ARBA00023136"/>
    </source>
</evidence>
<dbReference type="OrthoDB" id="4858698at2"/>
<dbReference type="InterPro" id="IPR001046">
    <property type="entry name" value="NRAMP_fam"/>
</dbReference>
<accession>A0A327RG43</accession>